<evidence type="ECO:0000313" key="1">
    <source>
        <dbReference type="EMBL" id="KAK8962891.1"/>
    </source>
</evidence>
<accession>A0ABR2MFV4</accession>
<dbReference type="EMBL" id="JBBWWR010000008">
    <property type="protein sequence ID" value="KAK8962891.1"/>
    <property type="molecule type" value="Genomic_DNA"/>
</dbReference>
<proteinExistence type="predicted"/>
<name>A0ABR2MFV4_9ASPA</name>
<dbReference type="Proteomes" id="UP001412067">
    <property type="component" value="Unassembled WGS sequence"/>
</dbReference>
<comment type="caution">
    <text evidence="1">The sequence shown here is derived from an EMBL/GenBank/DDBJ whole genome shotgun (WGS) entry which is preliminary data.</text>
</comment>
<sequence>MARPTLSASLFFHPLEVYGFCSRGLGKEWSAATADMLNVDVWARRIWAGWPANMAGVGMDRGMIGKGVSAKKSGDVTDLQIGVKSKSAARVAGTGGEGLVVEVDGEDRRLAVGFVEGIQFLEQGGGGQKATLNEAAGMTTLAVAHNGLGTAEGLDTGRQHRLRCGHRWRR</sequence>
<organism evidence="1 2">
    <name type="scientific">Platanthera guangdongensis</name>
    <dbReference type="NCBI Taxonomy" id="2320717"/>
    <lineage>
        <taxon>Eukaryota</taxon>
        <taxon>Viridiplantae</taxon>
        <taxon>Streptophyta</taxon>
        <taxon>Embryophyta</taxon>
        <taxon>Tracheophyta</taxon>
        <taxon>Spermatophyta</taxon>
        <taxon>Magnoliopsida</taxon>
        <taxon>Liliopsida</taxon>
        <taxon>Asparagales</taxon>
        <taxon>Orchidaceae</taxon>
        <taxon>Orchidoideae</taxon>
        <taxon>Orchideae</taxon>
        <taxon>Orchidinae</taxon>
        <taxon>Platanthera</taxon>
    </lineage>
</organism>
<reference evidence="1 2" key="1">
    <citation type="journal article" date="2022" name="Nat. Plants">
        <title>Genomes of leafy and leafless Platanthera orchids illuminate the evolution of mycoheterotrophy.</title>
        <authorList>
            <person name="Li M.H."/>
            <person name="Liu K.W."/>
            <person name="Li Z."/>
            <person name="Lu H.C."/>
            <person name="Ye Q.L."/>
            <person name="Zhang D."/>
            <person name="Wang J.Y."/>
            <person name="Li Y.F."/>
            <person name="Zhong Z.M."/>
            <person name="Liu X."/>
            <person name="Yu X."/>
            <person name="Liu D.K."/>
            <person name="Tu X.D."/>
            <person name="Liu B."/>
            <person name="Hao Y."/>
            <person name="Liao X.Y."/>
            <person name="Jiang Y.T."/>
            <person name="Sun W.H."/>
            <person name="Chen J."/>
            <person name="Chen Y.Q."/>
            <person name="Ai Y."/>
            <person name="Zhai J.W."/>
            <person name="Wu S.S."/>
            <person name="Zhou Z."/>
            <person name="Hsiao Y.Y."/>
            <person name="Wu W.L."/>
            <person name="Chen Y.Y."/>
            <person name="Lin Y.F."/>
            <person name="Hsu J.L."/>
            <person name="Li C.Y."/>
            <person name="Wang Z.W."/>
            <person name="Zhao X."/>
            <person name="Zhong W.Y."/>
            <person name="Ma X.K."/>
            <person name="Ma L."/>
            <person name="Huang J."/>
            <person name="Chen G.Z."/>
            <person name="Huang M.Z."/>
            <person name="Huang L."/>
            <person name="Peng D.H."/>
            <person name="Luo Y.B."/>
            <person name="Zou S.Q."/>
            <person name="Chen S.P."/>
            <person name="Lan S."/>
            <person name="Tsai W.C."/>
            <person name="Van de Peer Y."/>
            <person name="Liu Z.J."/>
        </authorList>
    </citation>
    <scope>NUCLEOTIDE SEQUENCE [LARGE SCALE GENOMIC DNA]</scope>
    <source>
        <strain evidence="1">Lor288</strain>
    </source>
</reference>
<gene>
    <name evidence="1" type="ORF">KSP40_PGU013076</name>
</gene>
<keyword evidence="2" id="KW-1185">Reference proteome</keyword>
<protein>
    <submittedName>
        <fullName evidence="1">Uncharacterized protein</fullName>
    </submittedName>
</protein>
<evidence type="ECO:0000313" key="2">
    <source>
        <dbReference type="Proteomes" id="UP001412067"/>
    </source>
</evidence>